<dbReference type="PROSITE" id="PS50994">
    <property type="entry name" value="INTEGRASE"/>
    <property type="match status" value="1"/>
</dbReference>
<protein>
    <recommendedName>
        <fullName evidence="2">Integrase catalytic domain-containing protein</fullName>
    </recommendedName>
</protein>
<evidence type="ECO:0000259" key="2">
    <source>
        <dbReference type="PROSITE" id="PS50994"/>
    </source>
</evidence>
<dbReference type="GO" id="GO:0005634">
    <property type="term" value="C:nucleus"/>
    <property type="evidence" value="ECO:0007669"/>
    <property type="project" value="UniProtKB-ARBA"/>
</dbReference>
<feature type="domain" description="Integrase catalytic" evidence="2">
    <location>
        <begin position="186"/>
        <end position="356"/>
    </location>
</feature>
<evidence type="ECO:0000256" key="1">
    <source>
        <dbReference type="ARBA" id="ARBA00022884"/>
    </source>
</evidence>
<proteinExistence type="predicted"/>
<reference evidence="3" key="1">
    <citation type="submission" date="2021-03" db="EMBL/GenBank/DDBJ databases">
        <title>Draft genome sequence of rust myrtle Austropuccinia psidii MF-1, a brazilian biotype.</title>
        <authorList>
            <person name="Quecine M.C."/>
            <person name="Pachon D.M.R."/>
            <person name="Bonatelli M.L."/>
            <person name="Correr F.H."/>
            <person name="Franceschini L.M."/>
            <person name="Leite T.F."/>
            <person name="Margarido G.R.A."/>
            <person name="Almeida C.A."/>
            <person name="Ferrarezi J.A."/>
            <person name="Labate C.A."/>
        </authorList>
    </citation>
    <scope>NUCLEOTIDE SEQUENCE</scope>
    <source>
        <strain evidence="3">MF-1</strain>
    </source>
</reference>
<name>A0A9Q3CHD6_9BASI</name>
<gene>
    <name evidence="3" type="ORF">O181_022810</name>
</gene>
<dbReference type="Proteomes" id="UP000765509">
    <property type="component" value="Unassembled WGS sequence"/>
</dbReference>
<accession>A0A9Q3CHD6</accession>
<comment type="caution">
    <text evidence="3">The sequence shown here is derived from an EMBL/GenBank/DDBJ whole genome shotgun (WGS) entry which is preliminary data.</text>
</comment>
<dbReference type="EMBL" id="AVOT02007076">
    <property type="protein sequence ID" value="MBW0483095.1"/>
    <property type="molecule type" value="Genomic_DNA"/>
</dbReference>
<dbReference type="InterPro" id="IPR050951">
    <property type="entry name" value="Retrovirus_Pol_polyprotein"/>
</dbReference>
<dbReference type="Gene3D" id="3.30.420.10">
    <property type="entry name" value="Ribonuclease H-like superfamily/Ribonuclease H"/>
    <property type="match status" value="1"/>
</dbReference>
<dbReference type="Pfam" id="PF17921">
    <property type="entry name" value="Integrase_H2C2"/>
    <property type="match status" value="1"/>
</dbReference>
<dbReference type="PANTHER" id="PTHR37984:SF5">
    <property type="entry name" value="PROTEIN NYNRIN-LIKE"/>
    <property type="match status" value="1"/>
</dbReference>
<dbReference type="AlphaFoldDB" id="A0A9Q3CHD6"/>
<dbReference type="OrthoDB" id="2595244at2759"/>
<dbReference type="InterPro" id="IPR012337">
    <property type="entry name" value="RNaseH-like_sf"/>
</dbReference>
<dbReference type="InterPro" id="IPR036397">
    <property type="entry name" value="RNaseH_sf"/>
</dbReference>
<dbReference type="InterPro" id="IPR001584">
    <property type="entry name" value="Integrase_cat-core"/>
</dbReference>
<keyword evidence="1" id="KW-0694">RNA-binding</keyword>
<keyword evidence="4" id="KW-1185">Reference proteome</keyword>
<dbReference type="InterPro" id="IPR041588">
    <property type="entry name" value="Integrase_H2C2"/>
</dbReference>
<dbReference type="Gene3D" id="1.10.340.70">
    <property type="match status" value="1"/>
</dbReference>
<dbReference type="GO" id="GO:0003723">
    <property type="term" value="F:RNA binding"/>
    <property type="evidence" value="ECO:0007669"/>
    <property type="project" value="UniProtKB-KW"/>
</dbReference>
<dbReference type="GO" id="GO:0015074">
    <property type="term" value="P:DNA integration"/>
    <property type="evidence" value="ECO:0007669"/>
    <property type="project" value="InterPro"/>
</dbReference>
<evidence type="ECO:0000313" key="3">
    <source>
        <dbReference type="EMBL" id="MBW0483095.1"/>
    </source>
</evidence>
<dbReference type="SUPFAM" id="SSF53098">
    <property type="entry name" value="Ribonuclease H-like"/>
    <property type="match status" value="1"/>
</dbReference>
<dbReference type="PANTHER" id="PTHR37984">
    <property type="entry name" value="PROTEIN CBG26694"/>
    <property type="match status" value="1"/>
</dbReference>
<sequence length="407" mass="47870">MEIDRRKNFKFSEWVPEFGTTDSNNTEPEGAETPILGISSSKLNNEFFSSVTKPYSKHKQYSILLQPLQQKYRSPGLESQLEEPWLWGYKNNKSFLIDGLLYHIEKHPISLTLIDRDPICLILKEFLDCPYMGHMSEDRTKMRVASTAWWPQWEQDLSEYLNTCESFQKENRKHGKRYGLLQHIEEPKYPWETINRYWVTGLVPGGKERFNDFLIIVDRYSKIVTCLLCHKEETAMNTALLFWNNIKSKFEVPKIIMSDRDPKLTSEFGTNLYDMFATKNESSTAYHPQKDSLVEIIIQKMEDIIRRLFAYGVKYKDLQGYTHDLVTLLPAFQLAYSTSQHSTTWKSPSLVEKGWNPLFPVDYLKKNLLTIHPTTQDLHDMWKRACDTVSKCIAESKYHNKQRYDKL</sequence>
<organism evidence="3 4">
    <name type="scientific">Austropuccinia psidii MF-1</name>
    <dbReference type="NCBI Taxonomy" id="1389203"/>
    <lineage>
        <taxon>Eukaryota</taxon>
        <taxon>Fungi</taxon>
        <taxon>Dikarya</taxon>
        <taxon>Basidiomycota</taxon>
        <taxon>Pucciniomycotina</taxon>
        <taxon>Pucciniomycetes</taxon>
        <taxon>Pucciniales</taxon>
        <taxon>Sphaerophragmiaceae</taxon>
        <taxon>Austropuccinia</taxon>
    </lineage>
</organism>
<evidence type="ECO:0000313" key="4">
    <source>
        <dbReference type="Proteomes" id="UP000765509"/>
    </source>
</evidence>